<reference evidence="4" key="1">
    <citation type="journal article" date="2021" name="PeerJ">
        <title>Extensive microbial diversity within the chicken gut microbiome revealed by metagenomics and culture.</title>
        <authorList>
            <person name="Gilroy R."/>
            <person name="Ravi A."/>
            <person name="Getino M."/>
            <person name="Pursley I."/>
            <person name="Horton D.L."/>
            <person name="Alikhan N.F."/>
            <person name="Baker D."/>
            <person name="Gharbi K."/>
            <person name="Hall N."/>
            <person name="Watson M."/>
            <person name="Adriaenssens E.M."/>
            <person name="Foster-Nyarko E."/>
            <person name="Jarju S."/>
            <person name="Secka A."/>
            <person name="Antonio M."/>
            <person name="Oren A."/>
            <person name="Chaudhuri R.R."/>
            <person name="La Ragione R."/>
            <person name="Hildebrand F."/>
            <person name="Pallen M.J."/>
        </authorList>
    </citation>
    <scope>NUCLEOTIDE SEQUENCE</scope>
    <source>
        <strain evidence="4">CHK192-8294</strain>
    </source>
</reference>
<accession>A0A9D2MMI6</accession>
<proteinExistence type="predicted"/>
<sequence>MKTRILTAAALAAALLTAALPASALFLDQEETSPTVLDVVKNGMATETIAFQSSDFVVEGEGALDAIVITRLPEEGVLTVGGQMVGAGDVIAMTAVDGLRFTPSVTPTALETSFTFQPLFADGEPGQEAGVELHLLTEANGAPVAENLELSTYKNVAVTDRFSAVDPEGDLLTYRLVKKPARGAVTIGEDGQFVYTPYENKTGKDSFTYIAMDTVGNASDPATVKVKIEKPDTKVTYADLSGHPAHKAAIRLAEEGIFVGECMGGEYFFQPDVAVTRSEFVAMAMNAAGVASLDGVSRTGFADDESIPTWAKPYVSSALKCGLVQGTTDDEGRVVFRADDSITTAEAAVLLDRALSVTDVDAQTFAADAPAWAAQSAANLSTCGVLPAEAGLTDTLTRGEAAQLLCAALDLLDSRDTGWF</sequence>
<gene>
    <name evidence="4" type="ORF">H9712_05695</name>
</gene>
<dbReference type="Pfam" id="PF00395">
    <property type="entry name" value="SLH"/>
    <property type="match status" value="1"/>
</dbReference>
<organism evidence="4 5">
    <name type="scientific">Candidatus Flavonifractor intestinigallinarum</name>
    <dbReference type="NCBI Taxonomy" id="2838586"/>
    <lineage>
        <taxon>Bacteria</taxon>
        <taxon>Bacillati</taxon>
        <taxon>Bacillota</taxon>
        <taxon>Clostridia</taxon>
        <taxon>Eubacteriales</taxon>
        <taxon>Oscillospiraceae</taxon>
        <taxon>Flavonifractor</taxon>
    </lineage>
</organism>
<evidence type="ECO:0000256" key="2">
    <source>
        <dbReference type="SAM" id="SignalP"/>
    </source>
</evidence>
<evidence type="ECO:0000259" key="3">
    <source>
        <dbReference type="PROSITE" id="PS51272"/>
    </source>
</evidence>
<protein>
    <submittedName>
        <fullName evidence="4">S-layer homology domain-containing protein</fullName>
    </submittedName>
</protein>
<keyword evidence="2" id="KW-0732">Signal</keyword>
<keyword evidence="1" id="KW-0677">Repeat</keyword>
<dbReference type="Proteomes" id="UP000823921">
    <property type="component" value="Unassembled WGS sequence"/>
</dbReference>
<evidence type="ECO:0000313" key="5">
    <source>
        <dbReference type="Proteomes" id="UP000823921"/>
    </source>
</evidence>
<dbReference type="EMBL" id="DWXO01000056">
    <property type="protein sequence ID" value="HJB80458.1"/>
    <property type="molecule type" value="Genomic_DNA"/>
</dbReference>
<reference evidence="4" key="2">
    <citation type="submission" date="2021-04" db="EMBL/GenBank/DDBJ databases">
        <authorList>
            <person name="Gilroy R."/>
        </authorList>
    </citation>
    <scope>NUCLEOTIDE SEQUENCE</scope>
    <source>
        <strain evidence="4">CHK192-8294</strain>
    </source>
</reference>
<feature type="chain" id="PRO_5039657938" evidence="2">
    <location>
        <begin position="25"/>
        <end position="420"/>
    </location>
</feature>
<feature type="signal peptide" evidence="2">
    <location>
        <begin position="1"/>
        <end position="24"/>
    </location>
</feature>
<dbReference type="InterPro" id="IPR001119">
    <property type="entry name" value="SLH_dom"/>
</dbReference>
<evidence type="ECO:0000256" key="1">
    <source>
        <dbReference type="ARBA" id="ARBA00022737"/>
    </source>
</evidence>
<dbReference type="PROSITE" id="PS51272">
    <property type="entry name" value="SLH"/>
    <property type="match status" value="2"/>
</dbReference>
<dbReference type="AlphaFoldDB" id="A0A9D2MMI6"/>
<evidence type="ECO:0000313" key="4">
    <source>
        <dbReference type="EMBL" id="HJB80458.1"/>
    </source>
</evidence>
<feature type="domain" description="SLH" evidence="3">
    <location>
        <begin position="298"/>
        <end position="365"/>
    </location>
</feature>
<dbReference type="Gene3D" id="2.60.40.2810">
    <property type="match status" value="1"/>
</dbReference>
<feature type="domain" description="SLH" evidence="3">
    <location>
        <begin position="232"/>
        <end position="297"/>
    </location>
</feature>
<comment type="caution">
    <text evidence="4">The sequence shown here is derived from an EMBL/GenBank/DDBJ whole genome shotgun (WGS) entry which is preliminary data.</text>
</comment>
<name>A0A9D2MMI6_9FIRM</name>
<dbReference type="Pfam" id="PF17963">
    <property type="entry name" value="Big_9"/>
    <property type="match status" value="1"/>
</dbReference>